<reference evidence="1" key="1">
    <citation type="submission" date="2021-03" db="EMBL/GenBank/DDBJ databases">
        <authorList>
            <person name="Tagirdzhanova G."/>
        </authorList>
    </citation>
    <scope>NUCLEOTIDE SEQUENCE</scope>
</reference>
<gene>
    <name evidence="1" type="ORF">ALECFALPRED_003039</name>
</gene>
<sequence length="230" mass="24913">MKLLGHLFALCGNFSSPGAPGSAASNHTVISFDEIPTVDGLASVPSPYHYLSFSSYSVLTPRDPALDGLISEHDLNCAVSSPNALIGSRPMENADGACFEIANATSMTQEGLQPYFTLESFYIKPMDAPSPGTKVSVKGYTKARGEPHVWHVDFPSGFHLPFLVKVKEFSGEEWKEIYKVEIVADFGYDDLDWEFCLDNIFVQFFALPGDDSESLSLGGSQIVLGEGGQS</sequence>
<dbReference type="AlphaFoldDB" id="A0A8H3EJM5"/>
<evidence type="ECO:0000313" key="2">
    <source>
        <dbReference type="Proteomes" id="UP000664203"/>
    </source>
</evidence>
<protein>
    <submittedName>
        <fullName evidence="1">Uncharacterized protein</fullName>
    </submittedName>
</protein>
<evidence type="ECO:0000313" key="1">
    <source>
        <dbReference type="EMBL" id="CAF9907002.1"/>
    </source>
</evidence>
<proteinExistence type="predicted"/>
<dbReference type="Proteomes" id="UP000664203">
    <property type="component" value="Unassembled WGS sequence"/>
</dbReference>
<dbReference type="EMBL" id="CAJPDR010000020">
    <property type="protein sequence ID" value="CAF9907002.1"/>
    <property type="molecule type" value="Genomic_DNA"/>
</dbReference>
<dbReference type="OrthoDB" id="4153234at2759"/>
<organism evidence="1 2">
    <name type="scientific">Alectoria fallacina</name>
    <dbReference type="NCBI Taxonomy" id="1903189"/>
    <lineage>
        <taxon>Eukaryota</taxon>
        <taxon>Fungi</taxon>
        <taxon>Dikarya</taxon>
        <taxon>Ascomycota</taxon>
        <taxon>Pezizomycotina</taxon>
        <taxon>Lecanoromycetes</taxon>
        <taxon>OSLEUM clade</taxon>
        <taxon>Lecanoromycetidae</taxon>
        <taxon>Lecanorales</taxon>
        <taxon>Lecanorineae</taxon>
        <taxon>Parmeliaceae</taxon>
        <taxon>Alectoria</taxon>
    </lineage>
</organism>
<accession>A0A8H3EJM5</accession>
<keyword evidence="2" id="KW-1185">Reference proteome</keyword>
<name>A0A8H3EJM5_9LECA</name>
<comment type="caution">
    <text evidence="1">The sequence shown here is derived from an EMBL/GenBank/DDBJ whole genome shotgun (WGS) entry which is preliminary data.</text>
</comment>